<dbReference type="PROSITE" id="PS00941">
    <property type="entry name" value="CARBOXYLESTERASE_B_2"/>
    <property type="match status" value="1"/>
</dbReference>
<evidence type="ECO:0000256" key="3">
    <source>
        <dbReference type="RuleBase" id="RU361235"/>
    </source>
</evidence>
<sequence length="590" mass="63517">MTPTFVSVRSALTLVSIFGLTSASLLSELLDDLTGKRGVAAAVAASSSIGACASATPVTVTVTERVVVTSVSSSASSTTALATSTSVSASSTLATASATSGTVVLPYATYAAELNETYSFYKYSNIRFADPPTGNLRFKNPTAVSTVNTTIQDGSYGQTCYQLEQGSNSGAANQGEDCLFLDVVVPENIPAGTTLPVLFYIYGGGWHTGQKEIYDGSDLVVTSNNSVIYVIPNYRLGSFGFLGQFGDTNPGTMDQLFAMNWVQDYIHLFGGDPNRVTVAGHSAGAGCLVTHLVSNGGEGSVPFQQAVVMSPAVTQTFPEVIAARNLAMLEYFGYENYTQAEILALDAQAINDMTGHIGSSGWGPIIDGDYYREMPGLAFANGRYHSNLSLITGQLADEAHDFIPTISPYIIDSSSDIRNMTYDTEAQMETFFTEIGFTLNTSQIDEAWSLYPTINNTDLYYTMFGKYDKLASELMFDCYSYYMSNAYYVVYGWYFDVPPSYHAQENPYLFAGGTGTGGSSSYAINATLSTYMKTYLVSFTMGDINADSSIPTWEPYSIAQQNIELGDSNVGMIADPSNNDRCVFWETNSS</sequence>
<protein>
    <recommendedName>
        <fullName evidence="3">Carboxylic ester hydrolase</fullName>
        <ecNumber evidence="3">3.1.1.-</ecNumber>
    </recommendedName>
</protein>
<feature type="signal peptide" evidence="3">
    <location>
        <begin position="1"/>
        <end position="23"/>
    </location>
</feature>
<evidence type="ECO:0000256" key="1">
    <source>
        <dbReference type="ARBA" id="ARBA00005964"/>
    </source>
</evidence>
<evidence type="ECO:0000259" key="4">
    <source>
        <dbReference type="Pfam" id="PF00135"/>
    </source>
</evidence>
<dbReference type="SUPFAM" id="SSF53474">
    <property type="entry name" value="alpha/beta-Hydrolases"/>
    <property type="match status" value="1"/>
</dbReference>
<dbReference type="PANTHER" id="PTHR11559">
    <property type="entry name" value="CARBOXYLESTERASE"/>
    <property type="match status" value="1"/>
</dbReference>
<gene>
    <name evidence="5" type="ORF">BP5796_03922</name>
</gene>
<dbReference type="Gene3D" id="3.40.50.1820">
    <property type="entry name" value="alpha/beta hydrolase"/>
    <property type="match status" value="1"/>
</dbReference>
<dbReference type="EMBL" id="PDLN01000005">
    <property type="protein sequence ID" value="RDW85597.1"/>
    <property type="molecule type" value="Genomic_DNA"/>
</dbReference>
<dbReference type="InterPro" id="IPR029058">
    <property type="entry name" value="AB_hydrolase_fold"/>
</dbReference>
<dbReference type="Pfam" id="PF00135">
    <property type="entry name" value="COesterase"/>
    <property type="match status" value="1"/>
</dbReference>
<feature type="chain" id="PRO_5017495501" description="Carboxylic ester hydrolase" evidence="3">
    <location>
        <begin position="24"/>
        <end position="590"/>
    </location>
</feature>
<dbReference type="EC" id="3.1.1.-" evidence="3"/>
<name>A0A3D8SGW9_9HELO</name>
<dbReference type="PROSITE" id="PS00122">
    <property type="entry name" value="CARBOXYLESTERASE_B_1"/>
    <property type="match status" value="1"/>
</dbReference>
<comment type="caution">
    <text evidence="5">The sequence shown here is derived from an EMBL/GenBank/DDBJ whole genome shotgun (WGS) entry which is preliminary data.</text>
</comment>
<dbReference type="InterPro" id="IPR050309">
    <property type="entry name" value="Type-B_Carboxylest/Lipase"/>
</dbReference>
<dbReference type="InterPro" id="IPR019819">
    <property type="entry name" value="Carboxylesterase_B_CS"/>
</dbReference>
<evidence type="ECO:0000313" key="6">
    <source>
        <dbReference type="Proteomes" id="UP000256328"/>
    </source>
</evidence>
<dbReference type="GO" id="GO:0016787">
    <property type="term" value="F:hydrolase activity"/>
    <property type="evidence" value="ECO:0007669"/>
    <property type="project" value="UniProtKB-KW"/>
</dbReference>
<keyword evidence="2 3" id="KW-0378">Hydrolase</keyword>
<comment type="similarity">
    <text evidence="1 3">Belongs to the type-B carboxylesterase/lipase family.</text>
</comment>
<dbReference type="InterPro" id="IPR019826">
    <property type="entry name" value="Carboxylesterase_B_AS"/>
</dbReference>
<reference evidence="5 6" key="1">
    <citation type="journal article" date="2018" name="IMA Fungus">
        <title>IMA Genome-F 9: Draft genome sequence of Annulohypoxylon stygium, Aspergillus mulundensis, Berkeleyomyces basicola (syn. Thielaviopsis basicola), Ceratocystis smalleyi, two Cercospora beticola strains, Coleophoma cylindrospora, Fusarium fracticaudum, Phialophora cf. hyalina, and Morchella septimelata.</title>
        <authorList>
            <person name="Wingfield B.D."/>
            <person name="Bills G.F."/>
            <person name="Dong Y."/>
            <person name="Huang W."/>
            <person name="Nel W.J."/>
            <person name="Swalarsk-Parry B.S."/>
            <person name="Vaghefi N."/>
            <person name="Wilken P.M."/>
            <person name="An Z."/>
            <person name="de Beer Z.W."/>
            <person name="De Vos L."/>
            <person name="Chen L."/>
            <person name="Duong T.A."/>
            <person name="Gao Y."/>
            <person name="Hammerbacher A."/>
            <person name="Kikkert J.R."/>
            <person name="Li Y."/>
            <person name="Li H."/>
            <person name="Li K."/>
            <person name="Li Q."/>
            <person name="Liu X."/>
            <person name="Ma X."/>
            <person name="Naidoo K."/>
            <person name="Pethybridge S.J."/>
            <person name="Sun J."/>
            <person name="Steenkamp E.T."/>
            <person name="van der Nest M.A."/>
            <person name="van Wyk S."/>
            <person name="Wingfield M.J."/>
            <person name="Xiong C."/>
            <person name="Yue Q."/>
            <person name="Zhang X."/>
        </authorList>
    </citation>
    <scope>NUCLEOTIDE SEQUENCE [LARGE SCALE GENOMIC DNA]</scope>
    <source>
        <strain evidence="5 6">BP5796</strain>
    </source>
</reference>
<organism evidence="5 6">
    <name type="scientific">Coleophoma crateriformis</name>
    <dbReference type="NCBI Taxonomy" id="565419"/>
    <lineage>
        <taxon>Eukaryota</taxon>
        <taxon>Fungi</taxon>
        <taxon>Dikarya</taxon>
        <taxon>Ascomycota</taxon>
        <taxon>Pezizomycotina</taxon>
        <taxon>Leotiomycetes</taxon>
        <taxon>Helotiales</taxon>
        <taxon>Dermateaceae</taxon>
        <taxon>Coleophoma</taxon>
    </lineage>
</organism>
<dbReference type="OrthoDB" id="408631at2759"/>
<keyword evidence="6" id="KW-1185">Reference proteome</keyword>
<feature type="domain" description="Carboxylesterase type B" evidence="4">
    <location>
        <begin position="116"/>
        <end position="585"/>
    </location>
</feature>
<accession>A0A3D8SGW9</accession>
<proteinExistence type="inferred from homology"/>
<dbReference type="InterPro" id="IPR002018">
    <property type="entry name" value="CarbesteraseB"/>
</dbReference>
<evidence type="ECO:0000313" key="5">
    <source>
        <dbReference type="EMBL" id="RDW85597.1"/>
    </source>
</evidence>
<dbReference type="Proteomes" id="UP000256328">
    <property type="component" value="Unassembled WGS sequence"/>
</dbReference>
<dbReference type="AlphaFoldDB" id="A0A3D8SGW9"/>
<keyword evidence="3" id="KW-0732">Signal</keyword>
<evidence type="ECO:0000256" key="2">
    <source>
        <dbReference type="ARBA" id="ARBA00022801"/>
    </source>
</evidence>